<dbReference type="PROSITE" id="PS50102">
    <property type="entry name" value="RRM"/>
    <property type="match status" value="1"/>
</dbReference>
<dbReference type="InterPro" id="IPR000504">
    <property type="entry name" value="RRM_dom"/>
</dbReference>
<dbReference type="AlphaFoldDB" id="A0A164TR68"/>
<comment type="caution">
    <text evidence="4">The sequence shown here is derived from an EMBL/GenBank/DDBJ whole genome shotgun (WGS) entry which is preliminary data.</text>
</comment>
<keyword evidence="1" id="KW-0694">RNA-binding</keyword>
<dbReference type="PANTHER" id="PTHR32343:SF10">
    <property type="entry name" value="RNA-BINDING REGION RNP-1 DOMAIN-CONTAINING PROTEIN"/>
    <property type="match status" value="1"/>
</dbReference>
<sequence>MADLSIPASQQSVSSISVNTKPDQPNKIKTVKISNLPSGASARDIREFFSSSGEIEYIEMHSYFEQSQIAYVTFKDSKGADNAARQTGNTILGSAVIITLASDNQLPRSASSSPQAIKGGAESPLRKAEGAVSSILAKGYVLSKGALDRAKTFDERHHLTRSTSEKIASFDKKIGLSEKVIFGASVVNGKVQEVDQKLQVSEKVKSAYATAGQTVTSARSAVMNNGYVNSGASMVTGAFDKVATAAEGVGKNTKAKLGMNDKQASTNNSGSPQPSDGREQLTSAPSMNKKTS</sequence>
<name>A0A164TR68_DAUCS</name>
<evidence type="ECO:0000256" key="2">
    <source>
        <dbReference type="SAM" id="MobiDB-lite"/>
    </source>
</evidence>
<gene>
    <name evidence="4" type="ORF">DCAR_024957</name>
</gene>
<evidence type="ECO:0000313" key="4">
    <source>
        <dbReference type="EMBL" id="KZM87856.1"/>
    </source>
</evidence>
<evidence type="ECO:0000256" key="1">
    <source>
        <dbReference type="PROSITE-ProRule" id="PRU00176"/>
    </source>
</evidence>
<dbReference type="Gramene" id="KZM87856">
    <property type="protein sequence ID" value="KZM87856"/>
    <property type="gene ID" value="DCAR_024957"/>
</dbReference>
<dbReference type="SMART" id="SM00360">
    <property type="entry name" value="RRM"/>
    <property type="match status" value="1"/>
</dbReference>
<protein>
    <recommendedName>
        <fullName evidence="3">RRM domain-containing protein</fullName>
    </recommendedName>
</protein>
<dbReference type="Gene3D" id="3.30.70.330">
    <property type="match status" value="1"/>
</dbReference>
<dbReference type="InterPro" id="IPR035979">
    <property type="entry name" value="RBD_domain_sf"/>
</dbReference>
<dbReference type="SUPFAM" id="SSF54928">
    <property type="entry name" value="RNA-binding domain, RBD"/>
    <property type="match status" value="1"/>
</dbReference>
<feature type="domain" description="RRM" evidence="3">
    <location>
        <begin position="29"/>
        <end position="103"/>
    </location>
</feature>
<dbReference type="InterPro" id="IPR012677">
    <property type="entry name" value="Nucleotide-bd_a/b_plait_sf"/>
</dbReference>
<organism evidence="4">
    <name type="scientific">Daucus carota subsp. sativus</name>
    <name type="common">Carrot</name>
    <dbReference type="NCBI Taxonomy" id="79200"/>
    <lineage>
        <taxon>Eukaryota</taxon>
        <taxon>Viridiplantae</taxon>
        <taxon>Streptophyta</taxon>
        <taxon>Embryophyta</taxon>
        <taxon>Tracheophyta</taxon>
        <taxon>Spermatophyta</taxon>
        <taxon>Magnoliopsida</taxon>
        <taxon>eudicotyledons</taxon>
        <taxon>Gunneridae</taxon>
        <taxon>Pentapetalae</taxon>
        <taxon>asterids</taxon>
        <taxon>campanulids</taxon>
        <taxon>Apiales</taxon>
        <taxon>Apiaceae</taxon>
        <taxon>Apioideae</taxon>
        <taxon>Scandiceae</taxon>
        <taxon>Daucinae</taxon>
        <taxon>Daucus</taxon>
        <taxon>Daucus sect. Daucus</taxon>
    </lineage>
</organism>
<reference evidence="4" key="1">
    <citation type="journal article" date="2016" name="Nat. Genet.">
        <title>A high-quality carrot genome assembly provides new insights into carotenoid accumulation and asterid genome evolution.</title>
        <authorList>
            <person name="Iorizzo M."/>
            <person name="Ellison S."/>
            <person name="Senalik D."/>
            <person name="Zeng P."/>
            <person name="Satapoomin P."/>
            <person name="Huang J."/>
            <person name="Bowman M."/>
            <person name="Iovene M."/>
            <person name="Sanseverino W."/>
            <person name="Cavagnaro P."/>
            <person name="Yildiz M."/>
            <person name="Macko-Podgorni A."/>
            <person name="Moranska E."/>
            <person name="Grzebelus E."/>
            <person name="Grzebelus D."/>
            <person name="Ashrafi H."/>
            <person name="Zheng Z."/>
            <person name="Cheng S."/>
            <person name="Spooner D."/>
            <person name="Van Deynze A."/>
            <person name="Simon P."/>
        </authorList>
    </citation>
    <scope>NUCLEOTIDE SEQUENCE [LARGE SCALE GENOMIC DNA]</scope>
    <source>
        <tissue evidence="4">Leaf</tissue>
    </source>
</reference>
<dbReference type="GO" id="GO:0003723">
    <property type="term" value="F:RNA binding"/>
    <property type="evidence" value="ECO:0007669"/>
    <property type="project" value="UniProtKB-UniRule"/>
</dbReference>
<dbReference type="EMBL" id="LNRQ01000007">
    <property type="protein sequence ID" value="KZM87856.1"/>
    <property type="molecule type" value="Genomic_DNA"/>
</dbReference>
<dbReference type="Pfam" id="PF00076">
    <property type="entry name" value="RRM_1"/>
    <property type="match status" value="1"/>
</dbReference>
<feature type="region of interest" description="Disordered" evidence="2">
    <location>
        <begin position="253"/>
        <end position="292"/>
    </location>
</feature>
<dbReference type="PANTHER" id="PTHR32343">
    <property type="entry name" value="SERINE/ARGININE-RICH SPLICING FACTOR"/>
    <property type="match status" value="1"/>
</dbReference>
<proteinExistence type="predicted"/>
<feature type="compositionally biased region" description="Polar residues" evidence="2">
    <location>
        <begin position="262"/>
        <end position="292"/>
    </location>
</feature>
<feature type="region of interest" description="Disordered" evidence="2">
    <location>
        <begin position="1"/>
        <end position="26"/>
    </location>
</feature>
<accession>A0A164TR68</accession>
<feature type="compositionally biased region" description="Polar residues" evidence="2">
    <location>
        <begin position="7"/>
        <end position="23"/>
    </location>
</feature>
<evidence type="ECO:0000259" key="3">
    <source>
        <dbReference type="PROSITE" id="PS50102"/>
    </source>
</evidence>